<name>A0AAD5PAZ3_9FUNG</name>
<dbReference type="EMBL" id="JAIXMP010000023">
    <property type="protein sequence ID" value="KAI9255140.1"/>
    <property type="molecule type" value="Genomic_DNA"/>
</dbReference>
<dbReference type="AlphaFoldDB" id="A0AAD5PAZ3"/>
<keyword evidence="1" id="KW-0472">Membrane</keyword>
<accession>A0AAD5PAZ3</accession>
<evidence type="ECO:0000313" key="2">
    <source>
        <dbReference type="EMBL" id="KAI9255140.1"/>
    </source>
</evidence>
<proteinExistence type="predicted"/>
<evidence type="ECO:0000313" key="3">
    <source>
        <dbReference type="Proteomes" id="UP001209540"/>
    </source>
</evidence>
<gene>
    <name evidence="2" type="ORF">BDA99DRAFT_517989</name>
</gene>
<sequence length="81" mass="9901">MINIIIIDTLIQFYLHLLLVHLVLMVVIVQQHHMVIHLLLVCIIIITNNKMVVFLQSYRYHYLVRVLLLQCIHLHRFRRYE</sequence>
<feature type="transmembrane region" description="Helical" evidence="1">
    <location>
        <begin position="12"/>
        <end position="29"/>
    </location>
</feature>
<keyword evidence="1" id="KW-0812">Transmembrane</keyword>
<reference evidence="2" key="1">
    <citation type="journal article" date="2022" name="IScience">
        <title>Evolution of zygomycete secretomes and the origins of terrestrial fungal ecologies.</title>
        <authorList>
            <person name="Chang Y."/>
            <person name="Wang Y."/>
            <person name="Mondo S."/>
            <person name="Ahrendt S."/>
            <person name="Andreopoulos W."/>
            <person name="Barry K."/>
            <person name="Beard J."/>
            <person name="Benny G.L."/>
            <person name="Blankenship S."/>
            <person name="Bonito G."/>
            <person name="Cuomo C."/>
            <person name="Desiro A."/>
            <person name="Gervers K.A."/>
            <person name="Hundley H."/>
            <person name="Kuo A."/>
            <person name="LaButti K."/>
            <person name="Lang B.F."/>
            <person name="Lipzen A."/>
            <person name="O'Donnell K."/>
            <person name="Pangilinan J."/>
            <person name="Reynolds N."/>
            <person name="Sandor L."/>
            <person name="Smith M.E."/>
            <person name="Tsang A."/>
            <person name="Grigoriev I.V."/>
            <person name="Stajich J.E."/>
            <person name="Spatafora J.W."/>
        </authorList>
    </citation>
    <scope>NUCLEOTIDE SEQUENCE</scope>
    <source>
        <strain evidence="2">RSA 2281</strain>
    </source>
</reference>
<protein>
    <submittedName>
        <fullName evidence="2">Uncharacterized protein</fullName>
    </submittedName>
</protein>
<reference evidence="2" key="2">
    <citation type="submission" date="2023-02" db="EMBL/GenBank/DDBJ databases">
        <authorList>
            <consortium name="DOE Joint Genome Institute"/>
            <person name="Mondo S.J."/>
            <person name="Chang Y."/>
            <person name="Wang Y."/>
            <person name="Ahrendt S."/>
            <person name="Andreopoulos W."/>
            <person name="Barry K."/>
            <person name="Beard J."/>
            <person name="Benny G.L."/>
            <person name="Blankenship S."/>
            <person name="Bonito G."/>
            <person name="Cuomo C."/>
            <person name="Desiro A."/>
            <person name="Gervers K.A."/>
            <person name="Hundley H."/>
            <person name="Kuo A."/>
            <person name="LaButti K."/>
            <person name="Lang B.F."/>
            <person name="Lipzen A."/>
            <person name="O'Donnell K."/>
            <person name="Pangilinan J."/>
            <person name="Reynolds N."/>
            <person name="Sandor L."/>
            <person name="Smith M.W."/>
            <person name="Tsang A."/>
            <person name="Grigoriev I.V."/>
            <person name="Stajich J.E."/>
            <person name="Spatafora J.W."/>
        </authorList>
    </citation>
    <scope>NUCLEOTIDE SEQUENCE</scope>
    <source>
        <strain evidence="2">RSA 2281</strain>
    </source>
</reference>
<dbReference type="Proteomes" id="UP001209540">
    <property type="component" value="Unassembled WGS sequence"/>
</dbReference>
<comment type="caution">
    <text evidence="2">The sequence shown here is derived from an EMBL/GenBank/DDBJ whole genome shotgun (WGS) entry which is preliminary data.</text>
</comment>
<feature type="transmembrane region" description="Helical" evidence="1">
    <location>
        <begin position="35"/>
        <end position="55"/>
    </location>
</feature>
<keyword evidence="3" id="KW-1185">Reference proteome</keyword>
<keyword evidence="1" id="KW-1133">Transmembrane helix</keyword>
<evidence type="ECO:0000256" key="1">
    <source>
        <dbReference type="SAM" id="Phobius"/>
    </source>
</evidence>
<organism evidence="2 3">
    <name type="scientific">Phascolomyces articulosus</name>
    <dbReference type="NCBI Taxonomy" id="60185"/>
    <lineage>
        <taxon>Eukaryota</taxon>
        <taxon>Fungi</taxon>
        <taxon>Fungi incertae sedis</taxon>
        <taxon>Mucoromycota</taxon>
        <taxon>Mucoromycotina</taxon>
        <taxon>Mucoromycetes</taxon>
        <taxon>Mucorales</taxon>
        <taxon>Lichtheimiaceae</taxon>
        <taxon>Phascolomyces</taxon>
    </lineage>
</organism>